<dbReference type="Proteomes" id="UP000688947">
    <property type="component" value="Unassembled WGS sequence"/>
</dbReference>
<comment type="caution">
    <text evidence="1">The sequence shown here is derived from an EMBL/GenBank/DDBJ whole genome shotgun (WGS) entry which is preliminary data.</text>
</comment>
<evidence type="ECO:0000313" key="1">
    <source>
        <dbReference type="EMBL" id="KAG6944738.1"/>
    </source>
</evidence>
<dbReference type="AlphaFoldDB" id="A0A8T1TPQ5"/>
<dbReference type="EMBL" id="JAENGZ010002136">
    <property type="protein sequence ID" value="KAG6944738.1"/>
    <property type="molecule type" value="Genomic_DNA"/>
</dbReference>
<gene>
    <name evidence="1" type="ORF">JG687_00017685</name>
</gene>
<sequence length="66" mass="6672">YTDSQAETTVNTAAYCPAARSSTDGGGAGYRWEGVPGVGATDAGGGCDRVRGRGQSDENAEAVFVQ</sequence>
<organism evidence="1 2">
    <name type="scientific">Phytophthora cactorum</name>
    <dbReference type="NCBI Taxonomy" id="29920"/>
    <lineage>
        <taxon>Eukaryota</taxon>
        <taxon>Sar</taxon>
        <taxon>Stramenopiles</taxon>
        <taxon>Oomycota</taxon>
        <taxon>Peronosporomycetes</taxon>
        <taxon>Peronosporales</taxon>
        <taxon>Peronosporaceae</taxon>
        <taxon>Phytophthora</taxon>
    </lineage>
</organism>
<protein>
    <submittedName>
        <fullName evidence="1">Uncharacterized protein</fullName>
    </submittedName>
</protein>
<proteinExistence type="predicted"/>
<name>A0A8T1TPQ5_9STRA</name>
<feature type="non-terminal residue" evidence="1">
    <location>
        <position position="1"/>
    </location>
</feature>
<reference evidence="1" key="1">
    <citation type="submission" date="2021-01" db="EMBL/GenBank/DDBJ databases">
        <title>Phytophthora aleatoria, a newly-described species from Pinus radiata is distinct from Phytophthora cactorum isolates based on comparative genomics.</title>
        <authorList>
            <person name="Mcdougal R."/>
            <person name="Panda P."/>
            <person name="Williams N."/>
            <person name="Studholme D.J."/>
        </authorList>
    </citation>
    <scope>NUCLEOTIDE SEQUENCE</scope>
    <source>
        <strain evidence="1">NZFS 3830</strain>
    </source>
</reference>
<feature type="non-terminal residue" evidence="1">
    <location>
        <position position="66"/>
    </location>
</feature>
<evidence type="ECO:0000313" key="2">
    <source>
        <dbReference type="Proteomes" id="UP000688947"/>
    </source>
</evidence>
<accession>A0A8T1TPQ5</accession>